<dbReference type="EMBL" id="FXSZ01000001">
    <property type="protein sequence ID" value="SMO36697.1"/>
    <property type="molecule type" value="Genomic_DNA"/>
</dbReference>
<name>A0A521APG5_9SPHI</name>
<protein>
    <submittedName>
        <fullName evidence="1">Uncharacterized protein</fullName>
    </submittedName>
</protein>
<proteinExistence type="predicted"/>
<dbReference type="Proteomes" id="UP000315971">
    <property type="component" value="Unassembled WGS sequence"/>
</dbReference>
<accession>A0A521APG5</accession>
<organism evidence="1 2">
    <name type="scientific">Solitalea koreensis</name>
    <dbReference type="NCBI Taxonomy" id="543615"/>
    <lineage>
        <taxon>Bacteria</taxon>
        <taxon>Pseudomonadati</taxon>
        <taxon>Bacteroidota</taxon>
        <taxon>Sphingobacteriia</taxon>
        <taxon>Sphingobacteriales</taxon>
        <taxon>Sphingobacteriaceae</taxon>
        <taxon>Solitalea</taxon>
    </lineage>
</organism>
<dbReference type="AlphaFoldDB" id="A0A521APG5"/>
<evidence type="ECO:0000313" key="2">
    <source>
        <dbReference type="Proteomes" id="UP000315971"/>
    </source>
</evidence>
<sequence>MLIKKDGGNRPSEVLATCTYKVPHSIHTNYGVRR</sequence>
<keyword evidence="2" id="KW-1185">Reference proteome</keyword>
<evidence type="ECO:0000313" key="1">
    <source>
        <dbReference type="EMBL" id="SMO36697.1"/>
    </source>
</evidence>
<reference evidence="1 2" key="1">
    <citation type="submission" date="2017-05" db="EMBL/GenBank/DDBJ databases">
        <authorList>
            <person name="Varghese N."/>
            <person name="Submissions S."/>
        </authorList>
    </citation>
    <scope>NUCLEOTIDE SEQUENCE [LARGE SCALE GENOMIC DNA]</scope>
    <source>
        <strain evidence="1 2">DSM 21342</strain>
    </source>
</reference>
<gene>
    <name evidence="1" type="ORF">SAMN06265350_101300</name>
</gene>